<dbReference type="InterPro" id="IPR013783">
    <property type="entry name" value="Ig-like_fold"/>
</dbReference>
<dbReference type="SUPFAM" id="SSF49785">
    <property type="entry name" value="Galactose-binding domain-like"/>
    <property type="match status" value="1"/>
</dbReference>
<evidence type="ECO:0000256" key="1">
    <source>
        <dbReference type="ARBA" id="ARBA00011073"/>
    </source>
</evidence>
<comment type="caution">
    <text evidence="9">The sequence shown here is derived from an EMBL/GenBank/DDBJ whole genome shotgun (WGS) entry which is preliminary data.</text>
</comment>
<name>A0A434ACX6_9FLAO</name>
<dbReference type="EMBL" id="QWDM01000001">
    <property type="protein sequence ID" value="RUT72232.1"/>
    <property type="molecule type" value="Genomic_DNA"/>
</dbReference>
<dbReference type="PANTHER" id="PTHR43399">
    <property type="entry name" value="SUBTILISIN-RELATED"/>
    <property type="match status" value="1"/>
</dbReference>
<dbReference type="SUPFAM" id="SSF52743">
    <property type="entry name" value="Subtilisin-like"/>
    <property type="match status" value="1"/>
</dbReference>
<dbReference type="GO" id="GO:0006508">
    <property type="term" value="P:proteolysis"/>
    <property type="evidence" value="ECO:0007669"/>
    <property type="project" value="UniProtKB-KW"/>
</dbReference>
<evidence type="ECO:0000256" key="6">
    <source>
        <dbReference type="PROSITE-ProRule" id="PRU01240"/>
    </source>
</evidence>
<evidence type="ECO:0000313" key="9">
    <source>
        <dbReference type="EMBL" id="RUT72232.1"/>
    </source>
</evidence>
<evidence type="ECO:0000256" key="4">
    <source>
        <dbReference type="ARBA" id="ARBA00022801"/>
    </source>
</evidence>
<evidence type="ECO:0000256" key="3">
    <source>
        <dbReference type="ARBA" id="ARBA00022729"/>
    </source>
</evidence>
<dbReference type="Proteomes" id="UP000288102">
    <property type="component" value="Unassembled WGS sequence"/>
</dbReference>
<dbReference type="InterPro" id="IPR000209">
    <property type="entry name" value="Peptidase_S8/S53_dom"/>
</dbReference>
<keyword evidence="3" id="KW-0732">Signal</keyword>
<feature type="domain" description="Secretion system C-terminal sorting" evidence="8">
    <location>
        <begin position="899"/>
        <end position="970"/>
    </location>
</feature>
<dbReference type="OrthoDB" id="9792152at2"/>
<protein>
    <submittedName>
        <fullName evidence="9">T9SS C-terminal target domain-containing protein</fullName>
    </submittedName>
</protein>
<dbReference type="InterPro" id="IPR026444">
    <property type="entry name" value="Secre_tail"/>
</dbReference>
<feature type="active site" description="Charge relay system" evidence="6">
    <location>
        <position position="127"/>
    </location>
</feature>
<dbReference type="InterPro" id="IPR008979">
    <property type="entry name" value="Galactose-bd-like_sf"/>
</dbReference>
<dbReference type="Gene3D" id="3.40.50.200">
    <property type="entry name" value="Peptidase S8/S53 domain"/>
    <property type="match status" value="1"/>
</dbReference>
<dbReference type="InterPro" id="IPR051048">
    <property type="entry name" value="Peptidase_S8/S53_subtilisin"/>
</dbReference>
<evidence type="ECO:0000256" key="2">
    <source>
        <dbReference type="ARBA" id="ARBA00022670"/>
    </source>
</evidence>
<organism evidence="9 10">
    <name type="scientific">Flavobacterium cupreum</name>
    <dbReference type="NCBI Taxonomy" id="2133766"/>
    <lineage>
        <taxon>Bacteria</taxon>
        <taxon>Pseudomonadati</taxon>
        <taxon>Bacteroidota</taxon>
        <taxon>Flavobacteriia</taxon>
        <taxon>Flavobacteriales</taxon>
        <taxon>Flavobacteriaceae</taxon>
        <taxon>Flavobacterium</taxon>
    </lineage>
</organism>
<dbReference type="NCBIfam" id="TIGR04183">
    <property type="entry name" value="Por_Secre_tail"/>
    <property type="match status" value="1"/>
</dbReference>
<evidence type="ECO:0000259" key="7">
    <source>
        <dbReference type="Pfam" id="PF00082"/>
    </source>
</evidence>
<comment type="similarity">
    <text evidence="1 6">Belongs to the peptidase S8 family.</text>
</comment>
<dbReference type="PANTHER" id="PTHR43399:SF4">
    <property type="entry name" value="CELL WALL-ASSOCIATED PROTEASE"/>
    <property type="match status" value="1"/>
</dbReference>
<keyword evidence="10" id="KW-1185">Reference proteome</keyword>
<dbReference type="CDD" id="cd04842">
    <property type="entry name" value="Peptidases_S8_Kp43_protease"/>
    <property type="match status" value="1"/>
</dbReference>
<feature type="active site" description="Charge relay system" evidence="6">
    <location>
        <position position="362"/>
    </location>
</feature>
<keyword evidence="4 6" id="KW-0378">Hydrolase</keyword>
<dbReference type="GO" id="GO:0004252">
    <property type="term" value="F:serine-type endopeptidase activity"/>
    <property type="evidence" value="ECO:0007669"/>
    <property type="project" value="UniProtKB-UniRule"/>
</dbReference>
<proteinExistence type="inferred from homology"/>
<dbReference type="InterPro" id="IPR036852">
    <property type="entry name" value="Peptidase_S8/S53_dom_sf"/>
</dbReference>
<dbReference type="InterPro" id="IPR023828">
    <property type="entry name" value="Peptidase_S8_Ser-AS"/>
</dbReference>
<dbReference type="RefSeq" id="WP_127336527.1">
    <property type="nucleotide sequence ID" value="NZ_QWDM01000001.1"/>
</dbReference>
<dbReference type="Pfam" id="PF00082">
    <property type="entry name" value="Peptidase_S8"/>
    <property type="match status" value="1"/>
</dbReference>
<feature type="active site" description="Charge relay system" evidence="6">
    <location>
        <position position="160"/>
    </location>
</feature>
<evidence type="ECO:0000256" key="5">
    <source>
        <dbReference type="ARBA" id="ARBA00022825"/>
    </source>
</evidence>
<gene>
    <name evidence="9" type="ORF">D0817_01030</name>
</gene>
<dbReference type="Gene3D" id="2.60.40.10">
    <property type="entry name" value="Immunoglobulins"/>
    <property type="match status" value="1"/>
</dbReference>
<dbReference type="AlphaFoldDB" id="A0A434ACX6"/>
<feature type="domain" description="Peptidase S8/S53" evidence="7">
    <location>
        <begin position="155"/>
        <end position="415"/>
    </location>
</feature>
<dbReference type="Pfam" id="PF18962">
    <property type="entry name" value="Por_Secre_tail"/>
    <property type="match status" value="1"/>
</dbReference>
<evidence type="ECO:0000259" key="8">
    <source>
        <dbReference type="Pfam" id="PF18962"/>
    </source>
</evidence>
<sequence>MKKLYKIIFLCVCGITYSQTQNDIETIRSNSNLSELESLSVKYKAEAERNKALALSLAKTNGWSVTFINKDGTVSELMGVSPDGKSPIYFAPDNVAAAKSTRTNFLNSGGGLGLNLNGQSMTAYVWDGGATLPTHNEFGGRVSILDGVTAIVAGSNNSQHANHVTGTIVAAGSVAAAKGMANQANARTNEWNNDLSEAGSATTAGMLLSNHSYGWRLRDNFNNVIMAPWRFGAYETFARDWDNLMFNAPYYLMIKAAGNDGTDNTANSSPLGGNTSYDKLTGYATAKNSLVIANANDAVINTTTGALTSVTINTSSSQGPTDDLRIKPDLTGNGTAVYSTATLTATPTPLTNSSYGNATGTSMASPNVTGTLLLLQQHYKNLKGNFMRAATLKGLALHTADDAGPTGPDAIFGWGLLNAKFAAETITKNGTFAIIQEHTLPTGSTYSFPVTSDGVNPLIASISWTDPAGTAYLGSIANVSTARLVNDLDIRVTNSSGTVLPYRLLSATVNGLGDNTRDPFERIAITGAAGNYTVTISHKGTLVNGSQKYSVIVTGITVPIADLYIKDRPFDTGIEPNPDSGPMWISDDIWVRQNTDAGLTHENPEYKTSSPNAVYIRVYNKGTNPSSSAKVRLYFAKASSGLTWPTNFVNFSIGPVVHGNEIGEVSIPSILPGGSTIVMVPWYPPNPADFTNDIHHFCLTARIESPRDPMPNEVNNISIGSNVKNNNNIAWKNLSVYNLNTTDFVAPTAVFIRGIKSKLINIKFVDKGFNEELKNNFFELGGTIEATLDERLFERAQSNGSLKGVKILDKNKILISSADESIANLPIGAGETFSIALDFRVAKDFPDDQQITLDLVQEDAQKGELEGGERFALVKAEKSKEGSNEIALTEAAGSGILTVYPNPTDGIFTINVNNDEKGTLKIINIYNGVVFEEKNNKQTEFHVNIAKQIPGIYIIQFTSESGVVTTRKIIKK</sequence>
<dbReference type="Gene3D" id="2.60.120.380">
    <property type="match status" value="1"/>
</dbReference>
<reference evidence="10" key="1">
    <citation type="journal article" date="2019" name="Syst. Appl. Microbiol.">
        <title>Flavobacterium circumlabens sp. nov. and Flavobacterium cupreum sp. nov., two psychrotrophic species isolated from Antarctic environmental samples.</title>
        <authorList>
            <person name="Kralova S."/>
            <person name="Busse H.-J."/>
            <person name="Svec P."/>
            <person name="Maslanova I."/>
            <person name="Stankova E."/>
            <person name="Bartak M."/>
            <person name="Sedlacek I."/>
        </authorList>
    </citation>
    <scope>NUCLEOTIDE SEQUENCE [LARGE SCALE GENOMIC DNA]</scope>
    <source>
        <strain evidence="10">CCM 8825</strain>
    </source>
</reference>
<dbReference type="InterPro" id="IPR034058">
    <property type="entry name" value="TagA/B/C/D_pept_dom"/>
</dbReference>
<accession>A0A434ACX6</accession>
<evidence type="ECO:0000313" key="10">
    <source>
        <dbReference type="Proteomes" id="UP000288102"/>
    </source>
</evidence>
<keyword evidence="2 6" id="KW-0645">Protease</keyword>
<keyword evidence="5 6" id="KW-0720">Serine protease</keyword>
<dbReference type="PROSITE" id="PS51892">
    <property type="entry name" value="SUBTILASE"/>
    <property type="match status" value="1"/>
</dbReference>
<dbReference type="PROSITE" id="PS00138">
    <property type="entry name" value="SUBTILASE_SER"/>
    <property type="match status" value="1"/>
</dbReference>